<protein>
    <submittedName>
        <fullName evidence="2">Uncharacterized protein</fullName>
    </submittedName>
</protein>
<accession>A0A4Y7TNP2</accession>
<proteinExistence type="predicted"/>
<evidence type="ECO:0000313" key="3">
    <source>
        <dbReference type="Proteomes" id="UP000298030"/>
    </source>
</evidence>
<comment type="caution">
    <text evidence="2">The sequence shown here is derived from an EMBL/GenBank/DDBJ whole genome shotgun (WGS) entry which is preliminary data.</text>
</comment>
<feature type="compositionally biased region" description="Basic and acidic residues" evidence="1">
    <location>
        <begin position="320"/>
        <end position="345"/>
    </location>
</feature>
<feature type="compositionally biased region" description="Polar residues" evidence="1">
    <location>
        <begin position="144"/>
        <end position="169"/>
    </location>
</feature>
<evidence type="ECO:0000313" key="2">
    <source>
        <dbReference type="EMBL" id="TEB35172.1"/>
    </source>
</evidence>
<reference evidence="2 3" key="1">
    <citation type="journal article" date="2019" name="Nat. Ecol. Evol.">
        <title>Megaphylogeny resolves global patterns of mushroom evolution.</title>
        <authorList>
            <person name="Varga T."/>
            <person name="Krizsan K."/>
            <person name="Foldi C."/>
            <person name="Dima B."/>
            <person name="Sanchez-Garcia M."/>
            <person name="Sanchez-Ramirez S."/>
            <person name="Szollosi G.J."/>
            <person name="Szarkandi J.G."/>
            <person name="Papp V."/>
            <person name="Albert L."/>
            <person name="Andreopoulos W."/>
            <person name="Angelini C."/>
            <person name="Antonin V."/>
            <person name="Barry K.W."/>
            <person name="Bougher N.L."/>
            <person name="Buchanan P."/>
            <person name="Buyck B."/>
            <person name="Bense V."/>
            <person name="Catcheside P."/>
            <person name="Chovatia M."/>
            <person name="Cooper J."/>
            <person name="Damon W."/>
            <person name="Desjardin D."/>
            <person name="Finy P."/>
            <person name="Geml J."/>
            <person name="Haridas S."/>
            <person name="Hughes K."/>
            <person name="Justo A."/>
            <person name="Karasinski D."/>
            <person name="Kautmanova I."/>
            <person name="Kiss B."/>
            <person name="Kocsube S."/>
            <person name="Kotiranta H."/>
            <person name="LaButti K.M."/>
            <person name="Lechner B.E."/>
            <person name="Liimatainen K."/>
            <person name="Lipzen A."/>
            <person name="Lukacs Z."/>
            <person name="Mihaltcheva S."/>
            <person name="Morgado L.N."/>
            <person name="Niskanen T."/>
            <person name="Noordeloos M.E."/>
            <person name="Ohm R.A."/>
            <person name="Ortiz-Santana B."/>
            <person name="Ovrebo C."/>
            <person name="Racz N."/>
            <person name="Riley R."/>
            <person name="Savchenko A."/>
            <person name="Shiryaev A."/>
            <person name="Soop K."/>
            <person name="Spirin V."/>
            <person name="Szebenyi C."/>
            <person name="Tomsovsky M."/>
            <person name="Tulloss R.E."/>
            <person name="Uehling J."/>
            <person name="Grigoriev I.V."/>
            <person name="Vagvolgyi C."/>
            <person name="Papp T."/>
            <person name="Martin F.M."/>
            <person name="Miettinen O."/>
            <person name="Hibbett D.S."/>
            <person name="Nagy L.G."/>
        </authorList>
    </citation>
    <scope>NUCLEOTIDE SEQUENCE [LARGE SCALE GENOMIC DNA]</scope>
    <source>
        <strain evidence="2 3">FP101781</strain>
    </source>
</reference>
<sequence>MHNRVISLLVSRASVSAPVTSPTRTAFSLALQAAASQAWSRRVSTLVPTTSGIKPKERFPSPHTSPPTTNDDPLATPGRTSHSIPSTSSAYVCSYNSDEGAINRHSRHTQDPSPHPLPSTSDAADDVLAGNQGEAGYTSPHIPPTNSGTPPARLTTSTSATPKASQLSRASHRTFQRSGNTIDIPSLPRPSTPNVLSQNISRLIRHIKPIPTLPAVVDYHASFPELHSTHSYNLLLAFAIDHAAYAVFRSILDTMRAALIPRNLQTSKLEIRYLVHTDSWDQAWKRAQEHPCHPQPSRGEEIPLPVWLEMFGMPRKAHVRQSERGMKQEEDDHPPEGTRLASRQESKTWNRRLRLLLDSAPAEMTDFAGVDAYTIRSVVWCLLRLQYREEALSITEAYFRSLPLTLTVKDSARCTAILNLHVSFGALGKGLAKFNATQTILQSLFDANPALRPDSNTLFLLLGPLRHAKWCATKAQSVVKEFCARWGDGILDNRVKRRVVTLALKGGRPDIAEMFTVPRDELKGDEEDSSQTTPMATRRELFGGVGKERVLSSRARTRVKSAGRPTEDTSE</sequence>
<dbReference type="Proteomes" id="UP000298030">
    <property type="component" value="Unassembled WGS sequence"/>
</dbReference>
<dbReference type="AlphaFoldDB" id="A0A4Y7TNP2"/>
<evidence type="ECO:0000256" key="1">
    <source>
        <dbReference type="SAM" id="MobiDB-lite"/>
    </source>
</evidence>
<feature type="region of interest" description="Disordered" evidence="1">
    <location>
        <begin position="102"/>
        <end position="193"/>
    </location>
</feature>
<name>A0A4Y7TNP2_COPMI</name>
<feature type="region of interest" description="Disordered" evidence="1">
    <location>
        <begin position="319"/>
        <end position="345"/>
    </location>
</feature>
<feature type="compositionally biased region" description="Polar residues" evidence="1">
    <location>
        <begin position="78"/>
        <end position="90"/>
    </location>
</feature>
<keyword evidence="3" id="KW-1185">Reference proteome</keyword>
<gene>
    <name evidence="2" type="ORF">FA13DRAFT_1728984</name>
</gene>
<dbReference type="OrthoDB" id="3149711at2759"/>
<feature type="region of interest" description="Disordered" evidence="1">
    <location>
        <begin position="48"/>
        <end position="90"/>
    </location>
</feature>
<dbReference type="EMBL" id="QPFP01000008">
    <property type="protein sequence ID" value="TEB35172.1"/>
    <property type="molecule type" value="Genomic_DNA"/>
</dbReference>
<feature type="region of interest" description="Disordered" evidence="1">
    <location>
        <begin position="519"/>
        <end position="542"/>
    </location>
</feature>
<organism evidence="2 3">
    <name type="scientific">Coprinellus micaceus</name>
    <name type="common">Glistening ink-cap mushroom</name>
    <name type="synonym">Coprinus micaceus</name>
    <dbReference type="NCBI Taxonomy" id="71717"/>
    <lineage>
        <taxon>Eukaryota</taxon>
        <taxon>Fungi</taxon>
        <taxon>Dikarya</taxon>
        <taxon>Basidiomycota</taxon>
        <taxon>Agaricomycotina</taxon>
        <taxon>Agaricomycetes</taxon>
        <taxon>Agaricomycetidae</taxon>
        <taxon>Agaricales</taxon>
        <taxon>Agaricineae</taxon>
        <taxon>Psathyrellaceae</taxon>
        <taxon>Coprinellus</taxon>
    </lineage>
</organism>